<evidence type="ECO:0000256" key="2">
    <source>
        <dbReference type="SAM" id="Phobius"/>
    </source>
</evidence>
<dbReference type="Gene3D" id="3.40.50.1820">
    <property type="entry name" value="alpha/beta hydrolase"/>
    <property type="match status" value="1"/>
</dbReference>
<keyword evidence="2" id="KW-0472">Membrane</keyword>
<dbReference type="EMBL" id="OZ019899">
    <property type="protein sequence ID" value="CAK9231064.1"/>
    <property type="molecule type" value="Genomic_DNA"/>
</dbReference>
<dbReference type="PANTHER" id="PTHR48202:SF1">
    <property type="entry name" value="ALPHA_BETA-HYDROLASES SUPERFAMILY PROTEIN"/>
    <property type="match status" value="1"/>
</dbReference>
<gene>
    <name evidence="3" type="ORF">CSSPTR1EN2_LOCUS20243</name>
</gene>
<dbReference type="Proteomes" id="UP001497512">
    <property type="component" value="Chromosome 7"/>
</dbReference>
<feature type="transmembrane region" description="Helical" evidence="2">
    <location>
        <begin position="139"/>
        <end position="162"/>
    </location>
</feature>
<sequence length="1319" mass="142039">MLIRTQARRHLWPQLRRGRSFCISSCCPRYKLLVTSSSADTSSFPSPTSRHNCFHQIVGSRVLQHGITTSAASAFSFEPSKHMSYPNHADRYMAQRFLSRIWAYLYRYPVDNRKPLGTKDTKAETKLEILRSRDRLRMLISVGVGATALLALLGAAAVAVSLSDGDLNGLVRSGFSAVYNSVATIAQNLELIMAGVEKKMVQSAVELLEAGAAAWVMVQVLASVLASAGDSATLGALAWWQPRVASLLADLAAHSNRRQAVVGSGNGLVVDWLLKAVGSDRPACVVTQAEASRALAHLLSDKNTCESVLGRPHALPYLLHFSASIKPHDGIENMKQVYKEETNSNEMGSALQGKRRLVAAIMDLVHSSCDAGDGITGFRPMLPGKADPADVSAALQVVQGGWVKDDEGEPAGKDLGKSVGVLVSGGAENTEVNPRNSPALSFSELRSKLGQASRGSWFWEDTVASSLATSVTSGPVASKSPLRVEGGDGSGGMRGRRFRESSSSSIGLWDDLPGRYVAVTLAAWALATWAQASSANRSTIAHIDKNGEALLGAVREPERTVRWHATMVINFLLQNADQQINEVAAKWSTALLATASQAGSAQDPQLTLSALTALTACVSCSQGAKNLVKQEGLPVLRRIAKETEAHARIQGALAQILDVFTASGAGLSAQESHKWSPILLRWVCSQNSESVTRDCGCRILMRVVNSLDQGGIPISQAWLAMLLMDVVSDRNVVKTGNQKARSMVQNERLQMATDAASQLAKVVALEGTVATKKSLQAVAESAAQLPMVDLLGFFGATDIIPASGSKELPKVTAGEAALVTLKAVKALTELTAEDPVGRQRLVDAGGLFLLRRILLCDDFGEWVAAEASENHASPQASNAGMQDVRAPGKAKMLSNSNEAIIAHIRKHAMRFLSILSLQPSAALALGSDSAWCDWLEACAEGNYGKDIKLRSYARSVLLHLGEAQGMVEALGGKGLLKQDAEWHSELEIWPRYEDTILIMNPEARYWKCRRDTRSGHEELISKGLYAGFPSESAAAEMDDDERPVMDVVFVHGLRGGPYKTWRIAEGSKTSTASGLVEKIDVDAGKKGTCWPEEWLAADLPRSRLLTVKYKTNFSQWYGPTLPLQEVSSILLDKLIAAGVGERPVVFVTHSMGGLVVKQMLLQAGQDAKCAHLVDQTSGIVFYSTPHFGSKLADMPWGIGYVLRPAPTVGELRSGSPRLEQLNRTISLLHSKGHLKILSFSESTVTPLVEGYGGYALRLEVVPIESAYPGFGELVVLAGTDHINSCKPLSRSDPAYTKTLEFLQELTDQALEADRKAKQQ</sequence>
<feature type="region of interest" description="Disordered" evidence="1">
    <location>
        <begin position="475"/>
        <end position="498"/>
    </location>
</feature>
<dbReference type="InterPro" id="IPR016024">
    <property type="entry name" value="ARM-type_fold"/>
</dbReference>
<protein>
    <recommendedName>
        <fullName evidence="5">Protein SERAC1</fullName>
    </recommendedName>
</protein>
<name>A0ABP0UUJ0_9BRYO</name>
<dbReference type="InterPro" id="IPR029058">
    <property type="entry name" value="AB_hydrolase_fold"/>
</dbReference>
<evidence type="ECO:0008006" key="5">
    <source>
        <dbReference type="Google" id="ProtNLM"/>
    </source>
</evidence>
<evidence type="ECO:0000313" key="4">
    <source>
        <dbReference type="Proteomes" id="UP001497512"/>
    </source>
</evidence>
<reference evidence="3" key="1">
    <citation type="submission" date="2024-02" db="EMBL/GenBank/DDBJ databases">
        <authorList>
            <consortium name="ELIXIR-Norway"/>
            <consortium name="Elixir Norway"/>
        </authorList>
    </citation>
    <scope>NUCLEOTIDE SEQUENCE</scope>
</reference>
<dbReference type="SUPFAM" id="SSF53474">
    <property type="entry name" value="alpha/beta-Hydrolases"/>
    <property type="match status" value="1"/>
</dbReference>
<dbReference type="SUPFAM" id="SSF48371">
    <property type="entry name" value="ARM repeat"/>
    <property type="match status" value="1"/>
</dbReference>
<accession>A0ABP0UUJ0</accession>
<keyword evidence="2" id="KW-0812">Transmembrane</keyword>
<keyword evidence="2" id="KW-1133">Transmembrane helix</keyword>
<proteinExistence type="predicted"/>
<dbReference type="Gene3D" id="1.25.10.10">
    <property type="entry name" value="Leucine-rich Repeat Variant"/>
    <property type="match status" value="1"/>
</dbReference>
<dbReference type="InterPro" id="IPR011989">
    <property type="entry name" value="ARM-like"/>
</dbReference>
<evidence type="ECO:0000256" key="1">
    <source>
        <dbReference type="SAM" id="MobiDB-lite"/>
    </source>
</evidence>
<evidence type="ECO:0000313" key="3">
    <source>
        <dbReference type="EMBL" id="CAK9231064.1"/>
    </source>
</evidence>
<keyword evidence="4" id="KW-1185">Reference proteome</keyword>
<organism evidence="3 4">
    <name type="scientific">Sphagnum troendelagicum</name>
    <dbReference type="NCBI Taxonomy" id="128251"/>
    <lineage>
        <taxon>Eukaryota</taxon>
        <taxon>Viridiplantae</taxon>
        <taxon>Streptophyta</taxon>
        <taxon>Embryophyta</taxon>
        <taxon>Bryophyta</taxon>
        <taxon>Sphagnophytina</taxon>
        <taxon>Sphagnopsida</taxon>
        <taxon>Sphagnales</taxon>
        <taxon>Sphagnaceae</taxon>
        <taxon>Sphagnum</taxon>
    </lineage>
</organism>
<dbReference type="PANTHER" id="PTHR48202">
    <property type="entry name" value="ALPHA/BETA-HYDROLASES SUPERFAMILY PROTEIN"/>
    <property type="match status" value="1"/>
</dbReference>